<protein>
    <submittedName>
        <fullName evidence="1">Uncharacterized protein</fullName>
    </submittedName>
</protein>
<proteinExistence type="predicted"/>
<comment type="caution">
    <text evidence="1">The sequence shown here is derived from an EMBL/GenBank/DDBJ whole genome shotgun (WGS) entry which is preliminary data.</text>
</comment>
<sequence length="85" mass="9449">MLFFIIVTGMRVEFEAGGIRDNFVFSRTICQPNCPISCEIDLDCIYCCRCIIGVVVRPKCVRRTYCGACIEVPPPPPPPPDSPVI</sequence>
<name>A0ACB0JQM7_TRIPR</name>
<dbReference type="Proteomes" id="UP001177021">
    <property type="component" value="Unassembled WGS sequence"/>
</dbReference>
<dbReference type="EMBL" id="CASHSV030000109">
    <property type="protein sequence ID" value="CAJ2646044.1"/>
    <property type="molecule type" value="Genomic_DNA"/>
</dbReference>
<evidence type="ECO:0000313" key="1">
    <source>
        <dbReference type="EMBL" id="CAJ2646044.1"/>
    </source>
</evidence>
<organism evidence="1 2">
    <name type="scientific">Trifolium pratense</name>
    <name type="common">Red clover</name>
    <dbReference type="NCBI Taxonomy" id="57577"/>
    <lineage>
        <taxon>Eukaryota</taxon>
        <taxon>Viridiplantae</taxon>
        <taxon>Streptophyta</taxon>
        <taxon>Embryophyta</taxon>
        <taxon>Tracheophyta</taxon>
        <taxon>Spermatophyta</taxon>
        <taxon>Magnoliopsida</taxon>
        <taxon>eudicotyledons</taxon>
        <taxon>Gunneridae</taxon>
        <taxon>Pentapetalae</taxon>
        <taxon>rosids</taxon>
        <taxon>fabids</taxon>
        <taxon>Fabales</taxon>
        <taxon>Fabaceae</taxon>
        <taxon>Papilionoideae</taxon>
        <taxon>50 kb inversion clade</taxon>
        <taxon>NPAAA clade</taxon>
        <taxon>Hologalegina</taxon>
        <taxon>IRL clade</taxon>
        <taxon>Trifolieae</taxon>
        <taxon>Trifolium</taxon>
    </lineage>
</organism>
<reference evidence="1" key="1">
    <citation type="submission" date="2023-10" db="EMBL/GenBank/DDBJ databases">
        <authorList>
            <person name="Rodriguez Cubillos JULIANA M."/>
            <person name="De Vega J."/>
        </authorList>
    </citation>
    <scope>NUCLEOTIDE SEQUENCE</scope>
</reference>
<gene>
    <name evidence="1" type="ORF">MILVUS5_LOCUS14832</name>
</gene>
<keyword evidence="2" id="KW-1185">Reference proteome</keyword>
<accession>A0ACB0JQM7</accession>
<evidence type="ECO:0000313" key="2">
    <source>
        <dbReference type="Proteomes" id="UP001177021"/>
    </source>
</evidence>